<organism evidence="6 7">
    <name type="scientific">Cognatishimia activa</name>
    <dbReference type="NCBI Taxonomy" id="1715691"/>
    <lineage>
        <taxon>Bacteria</taxon>
        <taxon>Pseudomonadati</taxon>
        <taxon>Pseudomonadota</taxon>
        <taxon>Alphaproteobacteria</taxon>
        <taxon>Rhodobacterales</taxon>
        <taxon>Paracoccaceae</taxon>
        <taxon>Cognatishimia</taxon>
    </lineage>
</organism>
<dbReference type="SUPFAM" id="SSF53850">
    <property type="entry name" value="Periplasmic binding protein-like II"/>
    <property type="match status" value="1"/>
</dbReference>
<dbReference type="Pfam" id="PF03466">
    <property type="entry name" value="LysR_substrate"/>
    <property type="match status" value="1"/>
</dbReference>
<dbReference type="GO" id="GO:0003700">
    <property type="term" value="F:DNA-binding transcription factor activity"/>
    <property type="evidence" value="ECO:0007669"/>
    <property type="project" value="InterPro"/>
</dbReference>
<protein>
    <submittedName>
        <fullName evidence="6">ArgP/LysG family DNA-binding transcriptional regulator</fullName>
    </submittedName>
</protein>
<dbReference type="KEGG" id="cact:HZ995_12420"/>
<keyword evidence="4" id="KW-0804">Transcription</keyword>
<dbReference type="Gene3D" id="3.40.190.290">
    <property type="match status" value="1"/>
</dbReference>
<keyword evidence="2" id="KW-0805">Transcription regulation</keyword>
<dbReference type="GO" id="GO:0003677">
    <property type="term" value="F:DNA binding"/>
    <property type="evidence" value="ECO:0007669"/>
    <property type="project" value="UniProtKB-KW"/>
</dbReference>
<evidence type="ECO:0000256" key="4">
    <source>
        <dbReference type="ARBA" id="ARBA00023163"/>
    </source>
</evidence>
<proteinExistence type="inferred from homology"/>
<comment type="similarity">
    <text evidence="1">Belongs to the LysR transcriptional regulatory family.</text>
</comment>
<dbReference type="SUPFAM" id="SSF46785">
    <property type="entry name" value="Winged helix' DNA-binding domain"/>
    <property type="match status" value="1"/>
</dbReference>
<dbReference type="InterPro" id="IPR050176">
    <property type="entry name" value="LTTR"/>
</dbReference>
<dbReference type="InterPro" id="IPR036390">
    <property type="entry name" value="WH_DNA-bd_sf"/>
</dbReference>
<dbReference type="PANTHER" id="PTHR30579">
    <property type="entry name" value="TRANSCRIPTIONAL REGULATOR"/>
    <property type="match status" value="1"/>
</dbReference>
<evidence type="ECO:0000256" key="2">
    <source>
        <dbReference type="ARBA" id="ARBA00023015"/>
    </source>
</evidence>
<dbReference type="EMBL" id="CP060010">
    <property type="protein sequence ID" value="QTN35279.1"/>
    <property type="molecule type" value="Genomic_DNA"/>
</dbReference>
<accession>A0A975ENI7</accession>
<dbReference type="NCBIfam" id="TIGR03298">
    <property type="entry name" value="argP"/>
    <property type="match status" value="1"/>
</dbReference>
<dbReference type="Gene3D" id="1.10.10.10">
    <property type="entry name" value="Winged helix-like DNA-binding domain superfamily/Winged helix DNA-binding domain"/>
    <property type="match status" value="1"/>
</dbReference>
<sequence>MKLDPERLRTLSTVLRTGSFEAAANEMRITQSAVSQRIKLLEEKVGARLVKRESPCVGTDAGLQLAAHADQVEALEKILARNLGHEVGDEPVPVNISVNVDSMCSWFGDCFGAHHDLLFNFQLNHPAYTDSLLESGQVVGAVTIQKKPVPGCDVYPLGDMVYLPVASPKFVKKHFPEGVSPSALATAPVVRFNSKDHNWSEWIRQEFGSTVTPPYHSIASKPALNKALVAGLGWGMEYIALARDDLKKGNLVLLRQDSDFRMPIYWQTSRIWRETLADFTRHICQTARKNLPQS</sequence>
<dbReference type="Pfam" id="PF00126">
    <property type="entry name" value="HTH_1"/>
    <property type="match status" value="1"/>
</dbReference>
<dbReference type="NCBIfam" id="NF002964">
    <property type="entry name" value="PRK03635.1"/>
    <property type="match status" value="1"/>
</dbReference>
<evidence type="ECO:0000259" key="5">
    <source>
        <dbReference type="PROSITE" id="PS50931"/>
    </source>
</evidence>
<keyword evidence="3 6" id="KW-0238">DNA-binding</keyword>
<evidence type="ECO:0000313" key="7">
    <source>
        <dbReference type="Proteomes" id="UP000665026"/>
    </source>
</evidence>
<dbReference type="InterPro" id="IPR036388">
    <property type="entry name" value="WH-like_DNA-bd_sf"/>
</dbReference>
<evidence type="ECO:0000256" key="1">
    <source>
        <dbReference type="ARBA" id="ARBA00009437"/>
    </source>
</evidence>
<gene>
    <name evidence="6" type="ORF">HZ995_12420</name>
</gene>
<dbReference type="Proteomes" id="UP000665026">
    <property type="component" value="Chromosome"/>
</dbReference>
<name>A0A975ENI7_9RHOB</name>
<reference evidence="6" key="1">
    <citation type="submission" date="2020-07" db="EMBL/GenBank/DDBJ databases">
        <title>Genome sequences of bacteria associated with the marine, planktonic diatom Thalassiosira profunda strain ECT2AJA-044.</title>
        <authorList>
            <person name="Gargas C.B."/>
            <person name="Roberts W.R."/>
            <person name="Alverson A.J."/>
        </authorList>
    </citation>
    <scope>NUCLEOTIDE SEQUENCE</scope>
    <source>
        <strain evidence="6">ECT2AJA-044</strain>
    </source>
</reference>
<dbReference type="PRINTS" id="PR00039">
    <property type="entry name" value="HTHLYSR"/>
</dbReference>
<evidence type="ECO:0000256" key="3">
    <source>
        <dbReference type="ARBA" id="ARBA00023125"/>
    </source>
</evidence>
<dbReference type="RefSeq" id="WP_209355965.1">
    <property type="nucleotide sequence ID" value="NZ_CP060010.1"/>
</dbReference>
<dbReference type="PANTHER" id="PTHR30579:SF2">
    <property type="entry name" value="HTH-TYPE TRANSCRIPTIONAL REGULATOR ARGP"/>
    <property type="match status" value="1"/>
</dbReference>
<feature type="domain" description="HTH lysR-type" evidence="5">
    <location>
        <begin position="3"/>
        <end position="59"/>
    </location>
</feature>
<evidence type="ECO:0000313" key="6">
    <source>
        <dbReference type="EMBL" id="QTN35279.1"/>
    </source>
</evidence>
<dbReference type="InterPro" id="IPR000847">
    <property type="entry name" value="LysR_HTH_N"/>
</dbReference>
<dbReference type="InterPro" id="IPR017685">
    <property type="entry name" value="ArgP"/>
</dbReference>
<dbReference type="AlphaFoldDB" id="A0A975ENI7"/>
<dbReference type="InterPro" id="IPR005119">
    <property type="entry name" value="LysR_subst-bd"/>
</dbReference>
<dbReference type="PROSITE" id="PS50931">
    <property type="entry name" value="HTH_LYSR"/>
    <property type="match status" value="1"/>
</dbReference>